<evidence type="ECO:0000313" key="10">
    <source>
        <dbReference type="Proteomes" id="UP000001514"/>
    </source>
</evidence>
<accession>D8STV5</accession>
<dbReference type="OMA" id="FAWPICL"/>
<dbReference type="GO" id="GO:0005789">
    <property type="term" value="C:endoplasmic reticulum membrane"/>
    <property type="evidence" value="ECO:0007669"/>
    <property type="project" value="UniProtKB-SubCell"/>
</dbReference>
<dbReference type="Pfam" id="PF05241">
    <property type="entry name" value="EBP"/>
    <property type="match status" value="1"/>
</dbReference>
<dbReference type="Gramene" id="EFJ12089">
    <property type="protein sequence ID" value="EFJ12089"/>
    <property type="gene ID" value="SELMODRAFT_124765"/>
</dbReference>
<keyword evidence="4" id="KW-0256">Endoplasmic reticulum</keyword>
<feature type="transmembrane region" description="Helical" evidence="7">
    <location>
        <begin position="63"/>
        <end position="88"/>
    </location>
</feature>
<feature type="transmembrane region" description="Helical" evidence="7">
    <location>
        <begin position="100"/>
        <end position="119"/>
    </location>
</feature>
<dbReference type="HOGENOM" id="CLU_086812_1_0_1"/>
<dbReference type="eggNOG" id="ENOG502RXNZ">
    <property type="taxonomic scope" value="Eukaryota"/>
</dbReference>
<sequence>MRKCRGSRALDVGLAIFFALNVPLVLFLDSTAVLPMSCFPAAIQALVRWHIRTSGDYLMRDKPPFFLGLVFCEIFVQLPLYIANAIAFYYGKPWGRTTGIIYGVHTATTMIPILFDILCSQAPTKFQLFSIYVPYLIIPLIVLARLMPYTYPFAKKRIE</sequence>
<dbReference type="Proteomes" id="UP000001514">
    <property type="component" value="Unassembled WGS sequence"/>
</dbReference>
<feature type="domain" description="EXPERA" evidence="8">
    <location>
        <begin position="10"/>
        <end position="143"/>
    </location>
</feature>
<dbReference type="PROSITE" id="PS51751">
    <property type="entry name" value="EXPERA"/>
    <property type="match status" value="1"/>
</dbReference>
<evidence type="ECO:0000256" key="4">
    <source>
        <dbReference type="ARBA" id="ARBA00022824"/>
    </source>
</evidence>
<dbReference type="OrthoDB" id="433124at2759"/>
<comment type="similarity">
    <text evidence="2">Belongs to the TMEM97/sigma-2 receptor family.</text>
</comment>
<feature type="transmembrane region" description="Helical" evidence="7">
    <location>
        <begin position="131"/>
        <end position="151"/>
    </location>
</feature>
<protein>
    <recommendedName>
        <fullName evidence="8">EXPERA domain-containing protein</fullName>
    </recommendedName>
</protein>
<dbReference type="PANTHER" id="PTHR31204:SF1">
    <property type="entry name" value="SIGMA INTRACELLULAR RECEPTOR 2"/>
    <property type="match status" value="1"/>
</dbReference>
<keyword evidence="3 7" id="KW-0812">Transmembrane</keyword>
<evidence type="ECO:0000259" key="8">
    <source>
        <dbReference type="PROSITE" id="PS51751"/>
    </source>
</evidence>
<feature type="transmembrane region" description="Helical" evidence="7">
    <location>
        <begin position="12"/>
        <end position="28"/>
    </location>
</feature>
<dbReference type="PANTHER" id="PTHR31204">
    <property type="entry name" value="SIGMA INTRACELLULAR RECEPTOR 2"/>
    <property type="match status" value="1"/>
</dbReference>
<comment type="subcellular location">
    <subcellularLocation>
        <location evidence="1">Endoplasmic reticulum membrane</location>
        <topology evidence="1">Multi-pass membrane protein</topology>
    </subcellularLocation>
</comment>
<proteinExistence type="inferred from homology"/>
<keyword evidence="5 7" id="KW-1133">Transmembrane helix</keyword>
<organism evidence="10">
    <name type="scientific">Selaginella moellendorffii</name>
    <name type="common">Spikemoss</name>
    <dbReference type="NCBI Taxonomy" id="88036"/>
    <lineage>
        <taxon>Eukaryota</taxon>
        <taxon>Viridiplantae</taxon>
        <taxon>Streptophyta</taxon>
        <taxon>Embryophyta</taxon>
        <taxon>Tracheophyta</taxon>
        <taxon>Lycopodiopsida</taxon>
        <taxon>Selaginellales</taxon>
        <taxon>Selaginellaceae</taxon>
        <taxon>Selaginella</taxon>
    </lineage>
</organism>
<keyword evidence="10" id="KW-1185">Reference proteome</keyword>
<dbReference type="AlphaFoldDB" id="D8STV5"/>
<dbReference type="FunCoup" id="D8STV5">
    <property type="interactions" value="1103"/>
</dbReference>
<dbReference type="InterPro" id="IPR016964">
    <property type="entry name" value="Sigma2_recept"/>
</dbReference>
<evidence type="ECO:0000256" key="1">
    <source>
        <dbReference type="ARBA" id="ARBA00004477"/>
    </source>
</evidence>
<dbReference type="InterPro" id="IPR033118">
    <property type="entry name" value="EXPERA"/>
</dbReference>
<gene>
    <name evidence="9" type="ORF">SELMODRAFT_124765</name>
</gene>
<name>D8STV5_SELML</name>
<evidence type="ECO:0000313" key="9">
    <source>
        <dbReference type="EMBL" id="EFJ12089.1"/>
    </source>
</evidence>
<keyword evidence="6 7" id="KW-0472">Membrane</keyword>
<evidence type="ECO:0000256" key="7">
    <source>
        <dbReference type="PIRNR" id="PIRNR031032"/>
    </source>
</evidence>
<dbReference type="EMBL" id="GL377641">
    <property type="protein sequence ID" value="EFJ12089.1"/>
    <property type="molecule type" value="Genomic_DNA"/>
</dbReference>
<reference evidence="9 10" key="1">
    <citation type="journal article" date="2011" name="Science">
        <title>The Selaginella genome identifies genetic changes associated with the evolution of vascular plants.</title>
        <authorList>
            <person name="Banks J.A."/>
            <person name="Nishiyama T."/>
            <person name="Hasebe M."/>
            <person name="Bowman J.L."/>
            <person name="Gribskov M."/>
            <person name="dePamphilis C."/>
            <person name="Albert V.A."/>
            <person name="Aono N."/>
            <person name="Aoyama T."/>
            <person name="Ambrose B.A."/>
            <person name="Ashton N.W."/>
            <person name="Axtell M.J."/>
            <person name="Barker E."/>
            <person name="Barker M.S."/>
            <person name="Bennetzen J.L."/>
            <person name="Bonawitz N.D."/>
            <person name="Chapple C."/>
            <person name="Cheng C."/>
            <person name="Correa L.G."/>
            <person name="Dacre M."/>
            <person name="DeBarry J."/>
            <person name="Dreyer I."/>
            <person name="Elias M."/>
            <person name="Engstrom E.M."/>
            <person name="Estelle M."/>
            <person name="Feng L."/>
            <person name="Finet C."/>
            <person name="Floyd S.K."/>
            <person name="Frommer W.B."/>
            <person name="Fujita T."/>
            <person name="Gramzow L."/>
            <person name="Gutensohn M."/>
            <person name="Harholt J."/>
            <person name="Hattori M."/>
            <person name="Heyl A."/>
            <person name="Hirai T."/>
            <person name="Hiwatashi Y."/>
            <person name="Ishikawa M."/>
            <person name="Iwata M."/>
            <person name="Karol K.G."/>
            <person name="Koehler B."/>
            <person name="Kolukisaoglu U."/>
            <person name="Kubo M."/>
            <person name="Kurata T."/>
            <person name="Lalonde S."/>
            <person name="Li K."/>
            <person name="Li Y."/>
            <person name="Litt A."/>
            <person name="Lyons E."/>
            <person name="Manning G."/>
            <person name="Maruyama T."/>
            <person name="Michael T.P."/>
            <person name="Mikami K."/>
            <person name="Miyazaki S."/>
            <person name="Morinaga S."/>
            <person name="Murata T."/>
            <person name="Mueller-Roeber B."/>
            <person name="Nelson D.R."/>
            <person name="Obara M."/>
            <person name="Oguri Y."/>
            <person name="Olmstead R.G."/>
            <person name="Onodera N."/>
            <person name="Petersen B.L."/>
            <person name="Pils B."/>
            <person name="Prigge M."/>
            <person name="Rensing S.A."/>
            <person name="Riano-Pachon D.M."/>
            <person name="Roberts A.W."/>
            <person name="Sato Y."/>
            <person name="Scheller H.V."/>
            <person name="Schulz B."/>
            <person name="Schulz C."/>
            <person name="Shakirov E.V."/>
            <person name="Shibagaki N."/>
            <person name="Shinohara N."/>
            <person name="Shippen D.E."/>
            <person name="Soerensen I."/>
            <person name="Sotooka R."/>
            <person name="Sugimoto N."/>
            <person name="Sugita M."/>
            <person name="Sumikawa N."/>
            <person name="Tanurdzic M."/>
            <person name="Theissen G."/>
            <person name="Ulvskov P."/>
            <person name="Wakazuki S."/>
            <person name="Weng J.K."/>
            <person name="Willats W.W."/>
            <person name="Wipf D."/>
            <person name="Wolf P.G."/>
            <person name="Yang L."/>
            <person name="Zimmer A.D."/>
            <person name="Zhu Q."/>
            <person name="Mitros T."/>
            <person name="Hellsten U."/>
            <person name="Loque D."/>
            <person name="Otillar R."/>
            <person name="Salamov A."/>
            <person name="Schmutz J."/>
            <person name="Shapiro H."/>
            <person name="Lindquist E."/>
            <person name="Lucas S."/>
            <person name="Rokhsar D."/>
            <person name="Grigoriev I.V."/>
        </authorList>
    </citation>
    <scope>NUCLEOTIDE SEQUENCE [LARGE SCALE GENOMIC DNA]</scope>
</reference>
<dbReference type="InterPro" id="IPR051987">
    <property type="entry name" value="Sigma-2_receptor-like"/>
</dbReference>
<evidence type="ECO:0000256" key="5">
    <source>
        <dbReference type="ARBA" id="ARBA00022989"/>
    </source>
</evidence>
<evidence type="ECO:0000256" key="2">
    <source>
        <dbReference type="ARBA" id="ARBA00009096"/>
    </source>
</evidence>
<evidence type="ECO:0000256" key="3">
    <source>
        <dbReference type="ARBA" id="ARBA00022692"/>
    </source>
</evidence>
<evidence type="ECO:0000256" key="6">
    <source>
        <dbReference type="ARBA" id="ARBA00023136"/>
    </source>
</evidence>
<dbReference type="KEGG" id="smo:SELMODRAFT_124765"/>
<dbReference type="InParanoid" id="D8STV5"/>
<dbReference type="GO" id="GO:0005783">
    <property type="term" value="C:endoplasmic reticulum"/>
    <property type="evidence" value="ECO:0000318"/>
    <property type="project" value="GO_Central"/>
</dbReference>
<dbReference type="PIRSF" id="PIRSF031032">
    <property type="entry name" value="TMP_97_prd"/>
    <property type="match status" value="1"/>
</dbReference>